<dbReference type="EMBL" id="JARHTQ010000011">
    <property type="protein sequence ID" value="MDF2257724.1"/>
    <property type="molecule type" value="Genomic_DNA"/>
</dbReference>
<evidence type="ECO:0000313" key="4">
    <source>
        <dbReference type="Proteomes" id="UP001220022"/>
    </source>
</evidence>
<sequence>MQDATERDARHEADGGERTALVIGGSSGIGRAAAIALARDAYAVHAASRSADADTPAPGPGIQQTAVDICDEGSVAGLARRLDSTIHGLDVLVITAGSARTGRLAELSPADLERMLLEHVVGAFRAVKAFRSMLAARQGHVILVLSRMGRRPRLHGHAYGTAKAALEHLAGCLALDLAEDGIRVNCVSPGAVDTPQFRANLPFRDPADAMRPEEVADVIVELAGPRFLGVNDTVIDIPGPSARGRLGNTPGGAQ</sequence>
<dbReference type="CDD" id="cd05233">
    <property type="entry name" value="SDR_c"/>
    <property type="match status" value="1"/>
</dbReference>
<dbReference type="PROSITE" id="PS00061">
    <property type="entry name" value="ADH_SHORT"/>
    <property type="match status" value="1"/>
</dbReference>
<dbReference type="Proteomes" id="UP001220022">
    <property type="component" value="Unassembled WGS sequence"/>
</dbReference>
<dbReference type="PANTHER" id="PTHR43477:SF1">
    <property type="entry name" value="DIHYDROANTICAPSIN 7-DEHYDROGENASE"/>
    <property type="match status" value="1"/>
</dbReference>
<dbReference type="InterPro" id="IPR002347">
    <property type="entry name" value="SDR_fam"/>
</dbReference>
<accession>A0ABT5Z203</accession>
<organism evidence="3 4">
    <name type="scientific">Streptantibioticus ferralitis</name>
    <dbReference type="NCBI Taxonomy" id="236510"/>
    <lineage>
        <taxon>Bacteria</taxon>
        <taxon>Bacillati</taxon>
        <taxon>Actinomycetota</taxon>
        <taxon>Actinomycetes</taxon>
        <taxon>Kitasatosporales</taxon>
        <taxon>Streptomycetaceae</taxon>
        <taxon>Streptantibioticus</taxon>
    </lineage>
</organism>
<comment type="similarity">
    <text evidence="1">Belongs to the short-chain dehydrogenases/reductases (SDR) family.</text>
</comment>
<evidence type="ECO:0000313" key="3">
    <source>
        <dbReference type="EMBL" id="MDF2257724.1"/>
    </source>
</evidence>
<name>A0ABT5Z203_9ACTN</name>
<evidence type="ECO:0000256" key="2">
    <source>
        <dbReference type="ARBA" id="ARBA00023002"/>
    </source>
</evidence>
<keyword evidence="2" id="KW-0560">Oxidoreductase</keyword>
<reference evidence="3 4" key="1">
    <citation type="submission" date="2023-03" db="EMBL/GenBank/DDBJ databases">
        <title>Draft genome sequence of type strain Streptomyces ferralitis JCM 14344.</title>
        <authorList>
            <person name="Klaysubun C."/>
            <person name="Duangmal K."/>
        </authorList>
    </citation>
    <scope>NUCLEOTIDE SEQUENCE [LARGE SCALE GENOMIC DNA]</scope>
    <source>
        <strain evidence="3 4">JCM 14344</strain>
    </source>
</reference>
<gene>
    <name evidence="3" type="ORF">P2L57_18980</name>
</gene>
<comment type="caution">
    <text evidence="3">The sequence shown here is derived from an EMBL/GenBank/DDBJ whole genome shotgun (WGS) entry which is preliminary data.</text>
</comment>
<dbReference type="Gene3D" id="3.40.50.720">
    <property type="entry name" value="NAD(P)-binding Rossmann-like Domain"/>
    <property type="match status" value="1"/>
</dbReference>
<evidence type="ECO:0000256" key="1">
    <source>
        <dbReference type="ARBA" id="ARBA00006484"/>
    </source>
</evidence>
<dbReference type="InterPro" id="IPR051122">
    <property type="entry name" value="SDR_DHRS6-like"/>
</dbReference>
<dbReference type="RefSeq" id="WP_275816015.1">
    <property type="nucleotide sequence ID" value="NZ_BAAANM010000022.1"/>
</dbReference>
<keyword evidence="4" id="KW-1185">Reference proteome</keyword>
<dbReference type="Pfam" id="PF00106">
    <property type="entry name" value="adh_short"/>
    <property type="match status" value="1"/>
</dbReference>
<dbReference type="PRINTS" id="PR00081">
    <property type="entry name" value="GDHRDH"/>
</dbReference>
<dbReference type="InterPro" id="IPR020904">
    <property type="entry name" value="Sc_DH/Rdtase_CS"/>
</dbReference>
<dbReference type="SUPFAM" id="SSF51735">
    <property type="entry name" value="NAD(P)-binding Rossmann-fold domains"/>
    <property type="match status" value="1"/>
</dbReference>
<dbReference type="PANTHER" id="PTHR43477">
    <property type="entry name" value="DIHYDROANTICAPSIN 7-DEHYDROGENASE"/>
    <property type="match status" value="1"/>
</dbReference>
<dbReference type="InterPro" id="IPR036291">
    <property type="entry name" value="NAD(P)-bd_dom_sf"/>
</dbReference>
<proteinExistence type="inferred from homology"/>
<protein>
    <submittedName>
        <fullName evidence="3">SDR family NAD(P)-dependent oxidoreductase</fullName>
    </submittedName>
</protein>